<feature type="transmembrane region" description="Helical" evidence="1">
    <location>
        <begin position="6"/>
        <end position="31"/>
    </location>
</feature>
<dbReference type="EMBL" id="PFPO01000097">
    <property type="protein sequence ID" value="PIZ98285.1"/>
    <property type="molecule type" value="Genomic_DNA"/>
</dbReference>
<proteinExistence type="predicted"/>
<evidence type="ECO:0000313" key="3">
    <source>
        <dbReference type="Proteomes" id="UP000230405"/>
    </source>
</evidence>
<name>A0A2M7VD00_9BACT</name>
<protein>
    <submittedName>
        <fullName evidence="2">Uncharacterized protein</fullName>
    </submittedName>
</protein>
<evidence type="ECO:0000256" key="1">
    <source>
        <dbReference type="SAM" id="Phobius"/>
    </source>
</evidence>
<organism evidence="2 3">
    <name type="scientific">Candidatus Komeilibacteria bacterium CG_4_10_14_0_2_um_filter_37_10</name>
    <dbReference type="NCBI Taxonomy" id="1974470"/>
    <lineage>
        <taxon>Bacteria</taxon>
        <taxon>Candidatus Komeiliibacteriota</taxon>
    </lineage>
</organism>
<dbReference type="AlphaFoldDB" id="A0A2M7VD00"/>
<sequence>MNMQKAGFISMTTLVIILIIVVLLVGGFVYLDQSGLLKSKQAQVSDGANIDNAAQQPQQDQVKFVPYQSADKLWQVQIPDNWFGEEKNGAVILYSYDAQQPQPAQGAKVEIRRSPNPNKLTAADFLKEKQIDATAAQQAIFKPVIGLMLLQDNTQNNPNDIQSTIYMPVNEEMIMITASSFGGSREAAIPYFNAILNSWQWMKEVTAPSMTPPDKPTKDYSSALWGVKYPEDWTVSEDGNKVTIKSAVEGSLPVEIELVAENYGSDLATYVKDNNLPQDKVQSGTLAQQPIVAIAQIPKDNYTVTEIYGLKDGKVFKITIPDSNPADQDFTAKLADYQKIVSSFTWK</sequence>
<reference evidence="3" key="1">
    <citation type="submission" date="2017-09" db="EMBL/GenBank/DDBJ databases">
        <title>Depth-based differentiation of microbial function through sediment-hosted aquifers and enrichment of novel symbionts in the deep terrestrial subsurface.</title>
        <authorList>
            <person name="Probst A.J."/>
            <person name="Ladd B."/>
            <person name="Jarett J.K."/>
            <person name="Geller-Mcgrath D.E."/>
            <person name="Sieber C.M.K."/>
            <person name="Emerson J.B."/>
            <person name="Anantharaman K."/>
            <person name="Thomas B.C."/>
            <person name="Malmstrom R."/>
            <person name="Stieglmeier M."/>
            <person name="Klingl A."/>
            <person name="Woyke T."/>
            <person name="Ryan C.M."/>
            <person name="Banfield J.F."/>
        </authorList>
    </citation>
    <scope>NUCLEOTIDE SEQUENCE [LARGE SCALE GENOMIC DNA]</scope>
</reference>
<dbReference type="Proteomes" id="UP000230405">
    <property type="component" value="Unassembled WGS sequence"/>
</dbReference>
<keyword evidence="1" id="KW-1133">Transmembrane helix</keyword>
<accession>A0A2M7VD00</accession>
<comment type="caution">
    <text evidence="2">The sequence shown here is derived from an EMBL/GenBank/DDBJ whole genome shotgun (WGS) entry which is preliminary data.</text>
</comment>
<evidence type="ECO:0000313" key="2">
    <source>
        <dbReference type="EMBL" id="PIZ98285.1"/>
    </source>
</evidence>
<keyword evidence="1" id="KW-0812">Transmembrane</keyword>
<gene>
    <name evidence="2" type="ORF">COX77_05065</name>
</gene>
<keyword evidence="1" id="KW-0472">Membrane</keyword>